<dbReference type="KEGG" id="amog:QRX60_01395"/>
<name>A0A9Y2JRX6_9PSEU</name>
<dbReference type="InterPro" id="IPR050266">
    <property type="entry name" value="AB_hydrolase_sf"/>
</dbReference>
<dbReference type="RefSeq" id="WP_285998971.1">
    <property type="nucleotide sequence ID" value="NZ_CP127295.1"/>
</dbReference>
<dbReference type="Gene3D" id="3.40.50.1820">
    <property type="entry name" value="alpha/beta hydrolase"/>
    <property type="match status" value="1"/>
</dbReference>
<evidence type="ECO:0000259" key="2">
    <source>
        <dbReference type="Pfam" id="PF00561"/>
    </source>
</evidence>
<accession>A0A9Y2JRX6</accession>
<dbReference type="EMBL" id="CP127295">
    <property type="protein sequence ID" value="WIY02556.1"/>
    <property type="molecule type" value="Genomic_DNA"/>
</dbReference>
<dbReference type="GO" id="GO:0047570">
    <property type="term" value="F:3-oxoadipate enol-lactonase activity"/>
    <property type="evidence" value="ECO:0007669"/>
    <property type="project" value="UniProtKB-EC"/>
</dbReference>
<reference evidence="3 4" key="1">
    <citation type="submission" date="2023-06" db="EMBL/GenBank/DDBJ databases">
        <authorList>
            <person name="Oyuntsetseg B."/>
            <person name="Kim S.B."/>
        </authorList>
    </citation>
    <scope>NUCLEOTIDE SEQUENCE [LARGE SCALE GENOMIC DNA]</scope>
    <source>
        <strain evidence="3 4">4-36</strain>
    </source>
</reference>
<dbReference type="NCBIfam" id="TIGR02427">
    <property type="entry name" value="protocat_pcaD"/>
    <property type="match status" value="1"/>
</dbReference>
<dbReference type="PRINTS" id="PR00111">
    <property type="entry name" value="ABHYDROLASE"/>
</dbReference>
<sequence>MTSANGGDGVGAVRLHRVVEGPEDGPVVVFGGSLGSDLRMWEPQVVPLLERGFCVVRYDTRGHGASPVPPAPYDLEDFGFDFLAMLDDLGVAKAHLVGLSLGGMTGMWLGAHAPDRIASLVLCCTSAKLGPPQMWADRARTVREKGTGAVAAAGVARWLTPGYAERHPDRAAFLRSMIAAVPAEGYAACCGAIERMDLLDVLPKITAPTLVIAGADDPATPPEGHADLIAAGIPGARLEVVPEAAHLGNYEQPEEFTRLILEHLEAK</sequence>
<dbReference type="PANTHER" id="PTHR43798:SF31">
    <property type="entry name" value="AB HYDROLASE SUPERFAMILY PROTEIN YCLE"/>
    <property type="match status" value="1"/>
</dbReference>
<organism evidence="3 4">
    <name type="scientific">Amycolatopsis mongoliensis</name>
    <dbReference type="NCBI Taxonomy" id="715475"/>
    <lineage>
        <taxon>Bacteria</taxon>
        <taxon>Bacillati</taxon>
        <taxon>Actinomycetota</taxon>
        <taxon>Actinomycetes</taxon>
        <taxon>Pseudonocardiales</taxon>
        <taxon>Pseudonocardiaceae</taxon>
        <taxon>Amycolatopsis</taxon>
    </lineage>
</organism>
<dbReference type="GO" id="GO:0042952">
    <property type="term" value="P:beta-ketoadipate pathway"/>
    <property type="evidence" value="ECO:0007669"/>
    <property type="project" value="InterPro"/>
</dbReference>
<dbReference type="Pfam" id="PF00561">
    <property type="entry name" value="Abhydrolase_1"/>
    <property type="match status" value="1"/>
</dbReference>
<evidence type="ECO:0000256" key="1">
    <source>
        <dbReference type="ARBA" id="ARBA00022801"/>
    </source>
</evidence>
<keyword evidence="4" id="KW-1185">Reference proteome</keyword>
<proteinExistence type="predicted"/>
<evidence type="ECO:0000313" key="4">
    <source>
        <dbReference type="Proteomes" id="UP001239397"/>
    </source>
</evidence>
<keyword evidence="1 3" id="KW-0378">Hydrolase</keyword>
<dbReference type="EC" id="3.1.1.24" evidence="3"/>
<protein>
    <submittedName>
        <fullName evidence="3">3-oxoadipate enol-lactonase</fullName>
        <ecNumber evidence="3">3.1.1.24</ecNumber>
    </submittedName>
</protein>
<evidence type="ECO:0000313" key="3">
    <source>
        <dbReference type="EMBL" id="WIY02556.1"/>
    </source>
</evidence>
<dbReference type="PANTHER" id="PTHR43798">
    <property type="entry name" value="MONOACYLGLYCEROL LIPASE"/>
    <property type="match status" value="1"/>
</dbReference>
<dbReference type="Proteomes" id="UP001239397">
    <property type="component" value="Chromosome"/>
</dbReference>
<gene>
    <name evidence="3" type="primary">pcaD</name>
    <name evidence="3" type="ORF">QRX60_01395</name>
</gene>
<dbReference type="AlphaFoldDB" id="A0A9Y2JRX6"/>
<dbReference type="GO" id="GO:0016020">
    <property type="term" value="C:membrane"/>
    <property type="evidence" value="ECO:0007669"/>
    <property type="project" value="TreeGrafter"/>
</dbReference>
<dbReference type="InterPro" id="IPR029058">
    <property type="entry name" value="AB_hydrolase_fold"/>
</dbReference>
<feature type="domain" description="AB hydrolase-1" evidence="2">
    <location>
        <begin position="26"/>
        <end position="252"/>
    </location>
</feature>
<dbReference type="InterPro" id="IPR000073">
    <property type="entry name" value="AB_hydrolase_1"/>
</dbReference>
<dbReference type="InterPro" id="IPR026968">
    <property type="entry name" value="PcaD/CatD"/>
</dbReference>
<dbReference type="SUPFAM" id="SSF53474">
    <property type="entry name" value="alpha/beta-Hydrolases"/>
    <property type="match status" value="1"/>
</dbReference>